<keyword evidence="9" id="KW-1185">Reference proteome</keyword>
<feature type="transmembrane region" description="Helical" evidence="6">
    <location>
        <begin position="448"/>
        <end position="468"/>
    </location>
</feature>
<evidence type="ECO:0000256" key="1">
    <source>
        <dbReference type="ARBA" id="ARBA00004651"/>
    </source>
</evidence>
<gene>
    <name evidence="8" type="ORF">FB561_5073</name>
</gene>
<reference evidence="8 9" key="1">
    <citation type="submission" date="2019-06" db="EMBL/GenBank/DDBJ databases">
        <title>Sequencing the genomes of 1000 actinobacteria strains.</title>
        <authorList>
            <person name="Klenk H.-P."/>
        </authorList>
    </citation>
    <scope>NUCLEOTIDE SEQUENCE [LARGE SCALE GENOMIC DNA]</scope>
    <source>
        <strain evidence="8 9">DSM 24683</strain>
    </source>
</reference>
<dbReference type="RefSeq" id="WP_145810886.1">
    <property type="nucleotide sequence ID" value="NZ_VIVK01000001.1"/>
</dbReference>
<evidence type="ECO:0000256" key="3">
    <source>
        <dbReference type="ARBA" id="ARBA00022989"/>
    </source>
</evidence>
<evidence type="ECO:0000256" key="4">
    <source>
        <dbReference type="ARBA" id="ARBA00023136"/>
    </source>
</evidence>
<dbReference type="InterPro" id="IPR005828">
    <property type="entry name" value="MFS_sugar_transport-like"/>
</dbReference>
<dbReference type="Pfam" id="PF00083">
    <property type="entry name" value="Sugar_tr"/>
    <property type="match status" value="1"/>
</dbReference>
<dbReference type="AlphaFoldDB" id="A0A561BYD6"/>
<name>A0A561BYD6_9ACTN</name>
<feature type="transmembrane region" description="Helical" evidence="6">
    <location>
        <begin position="284"/>
        <end position="307"/>
    </location>
</feature>
<protein>
    <submittedName>
        <fullName evidence="8">Putative MFS family arabinose efflux permease</fullName>
    </submittedName>
</protein>
<feature type="transmembrane region" description="Helical" evidence="6">
    <location>
        <begin position="192"/>
        <end position="211"/>
    </location>
</feature>
<feature type="compositionally biased region" description="Pro residues" evidence="5">
    <location>
        <begin position="515"/>
        <end position="539"/>
    </location>
</feature>
<feature type="region of interest" description="Disordered" evidence="5">
    <location>
        <begin position="488"/>
        <end position="539"/>
    </location>
</feature>
<feature type="transmembrane region" description="Helical" evidence="6">
    <location>
        <begin position="30"/>
        <end position="52"/>
    </location>
</feature>
<feature type="transmembrane region" description="Helical" evidence="6">
    <location>
        <begin position="412"/>
        <end position="436"/>
    </location>
</feature>
<evidence type="ECO:0000256" key="5">
    <source>
        <dbReference type="SAM" id="MobiDB-lite"/>
    </source>
</evidence>
<evidence type="ECO:0000313" key="9">
    <source>
        <dbReference type="Proteomes" id="UP000318380"/>
    </source>
</evidence>
<dbReference type="PANTHER" id="PTHR23508:SF10">
    <property type="entry name" value="CARBOXYLIC ACID TRANSPORTER PROTEIN HOMOLOG"/>
    <property type="match status" value="1"/>
</dbReference>
<keyword evidence="4 6" id="KW-0472">Membrane</keyword>
<dbReference type="Gene3D" id="1.20.1250.20">
    <property type="entry name" value="MFS general substrate transporter like domains"/>
    <property type="match status" value="1"/>
</dbReference>
<keyword evidence="3 6" id="KW-1133">Transmembrane helix</keyword>
<evidence type="ECO:0000256" key="6">
    <source>
        <dbReference type="SAM" id="Phobius"/>
    </source>
</evidence>
<feature type="transmembrane region" description="Helical" evidence="6">
    <location>
        <begin position="319"/>
        <end position="337"/>
    </location>
</feature>
<accession>A0A561BYD6</accession>
<comment type="subcellular location">
    <subcellularLocation>
        <location evidence="1">Cell membrane</location>
        <topology evidence="1">Multi-pass membrane protein</topology>
    </subcellularLocation>
</comment>
<feature type="transmembrane region" description="Helical" evidence="6">
    <location>
        <begin position="102"/>
        <end position="121"/>
    </location>
</feature>
<feature type="transmembrane region" description="Helical" evidence="6">
    <location>
        <begin position="349"/>
        <end position="373"/>
    </location>
</feature>
<dbReference type="InterPro" id="IPR036259">
    <property type="entry name" value="MFS_trans_sf"/>
</dbReference>
<dbReference type="EMBL" id="VIVK01000001">
    <property type="protein sequence ID" value="TWD83904.1"/>
    <property type="molecule type" value="Genomic_DNA"/>
</dbReference>
<dbReference type="CDD" id="cd17316">
    <property type="entry name" value="MFS_SV2_like"/>
    <property type="match status" value="1"/>
</dbReference>
<dbReference type="Proteomes" id="UP000318380">
    <property type="component" value="Unassembled WGS sequence"/>
</dbReference>
<comment type="caution">
    <text evidence="8">The sequence shown here is derived from an EMBL/GenBank/DDBJ whole genome shotgun (WGS) entry which is preliminary data.</text>
</comment>
<evidence type="ECO:0000259" key="7">
    <source>
        <dbReference type="PROSITE" id="PS50850"/>
    </source>
</evidence>
<proteinExistence type="predicted"/>
<keyword evidence="2 6" id="KW-0812">Transmembrane</keyword>
<dbReference type="GO" id="GO:0005886">
    <property type="term" value="C:plasma membrane"/>
    <property type="evidence" value="ECO:0007669"/>
    <property type="project" value="UniProtKB-SubCell"/>
</dbReference>
<dbReference type="InterPro" id="IPR020846">
    <property type="entry name" value="MFS_dom"/>
</dbReference>
<dbReference type="PANTHER" id="PTHR23508">
    <property type="entry name" value="CARBOXYLIC ACID TRANSPORTER PROTEIN HOMOLOG"/>
    <property type="match status" value="1"/>
</dbReference>
<dbReference type="PROSITE" id="PS50850">
    <property type="entry name" value="MFS"/>
    <property type="match status" value="1"/>
</dbReference>
<dbReference type="SUPFAM" id="SSF103473">
    <property type="entry name" value="MFS general substrate transporter"/>
    <property type="match status" value="1"/>
</dbReference>
<evidence type="ECO:0000256" key="2">
    <source>
        <dbReference type="ARBA" id="ARBA00022692"/>
    </source>
</evidence>
<feature type="transmembrane region" description="Helical" evidence="6">
    <location>
        <begin position="72"/>
        <end position="90"/>
    </location>
</feature>
<evidence type="ECO:0000313" key="8">
    <source>
        <dbReference type="EMBL" id="TWD83904.1"/>
    </source>
</evidence>
<organism evidence="8 9">
    <name type="scientific">Kribbella amoyensis</name>
    <dbReference type="NCBI Taxonomy" id="996641"/>
    <lineage>
        <taxon>Bacteria</taxon>
        <taxon>Bacillati</taxon>
        <taxon>Actinomycetota</taxon>
        <taxon>Actinomycetes</taxon>
        <taxon>Propionibacteriales</taxon>
        <taxon>Kribbellaceae</taxon>
        <taxon>Kribbella</taxon>
    </lineage>
</organism>
<dbReference type="OrthoDB" id="9787026at2"/>
<feature type="domain" description="Major facilitator superfamily (MFS) profile" evidence="7">
    <location>
        <begin position="34"/>
        <end position="473"/>
    </location>
</feature>
<feature type="transmembrane region" description="Helical" evidence="6">
    <location>
        <begin position="379"/>
        <end position="400"/>
    </location>
</feature>
<sequence length="539" mass="58742">MSSTDHALEEGKAIPSLVPARMDRLPWTRFHWMIVVGLGVSWILDGLEIQLVSLVGNVLKEPQTLGLTTAQVGLLASIYLAGEVVGALVFGRLTDKWGRRNLFIITLLVYLIASGAAGLTWDFWSIALCRFVAGMGIGGEYAAINSAIDELIPSKYRGRVDIGVNGTYWGGALIGSAVGLVLLNDDLVPIEWGWRLCFLIGPVMGLMIIYLRRHIPESPRWLMTHGRVEEAERTVDGIEETVRRQGGELRKVGDDEAINVVDYPPVTYREIARVMLRDYRSRSFLGFSMMVTQAFLYNAIFFTYALVLKSYFGLNDSSIALYFFPFALGNLAGPLLLGHLFDTIGRRKMILATYSVSAVVLFVTALLFNAGALNALSLTGLWCVVFFFASAGASSAYLTVSEIFPIELRGQAISFFFAISQLTGGVVAPFLFASLIGEGDNPARGPLTVGYIIGAAVMLVGGLIAWFFGVDAEQQSLENVAKPLSARERASASRFQGTSPRLPSVDAQGRRITPVLPPDEQNPPPDPTPNQNPNPNPND</sequence>
<dbReference type="GO" id="GO:0046943">
    <property type="term" value="F:carboxylic acid transmembrane transporter activity"/>
    <property type="evidence" value="ECO:0007669"/>
    <property type="project" value="TreeGrafter"/>
</dbReference>